<dbReference type="Proteomes" id="UP000240830">
    <property type="component" value="Unassembled WGS sequence"/>
</dbReference>
<comment type="subcellular location">
    <subcellularLocation>
        <location evidence="1">Membrane</location>
    </subcellularLocation>
</comment>
<dbReference type="GO" id="GO:0043495">
    <property type="term" value="F:protein-membrane adaptor activity"/>
    <property type="evidence" value="ECO:0007669"/>
    <property type="project" value="TreeGrafter"/>
</dbReference>
<dbReference type="GO" id="GO:0016020">
    <property type="term" value="C:membrane"/>
    <property type="evidence" value="ECO:0007669"/>
    <property type="project" value="UniProtKB-SubCell"/>
</dbReference>
<organism evidence="9 10">
    <name type="scientific">Paramicrosporidium saccamoebae</name>
    <dbReference type="NCBI Taxonomy" id="1246581"/>
    <lineage>
        <taxon>Eukaryota</taxon>
        <taxon>Fungi</taxon>
        <taxon>Fungi incertae sedis</taxon>
        <taxon>Cryptomycota</taxon>
        <taxon>Cryptomycota incertae sedis</taxon>
        <taxon>Paramicrosporidium</taxon>
    </lineage>
</organism>
<dbReference type="OrthoDB" id="342281at2759"/>
<dbReference type="PANTHER" id="PTHR12911:SF8">
    <property type="entry name" value="KLAROID PROTEIN-RELATED"/>
    <property type="match status" value="1"/>
</dbReference>
<dbReference type="Pfam" id="PF07738">
    <property type="entry name" value="Sad1_UNC"/>
    <property type="match status" value="1"/>
</dbReference>
<dbReference type="SUPFAM" id="SSF46579">
    <property type="entry name" value="Prefoldin"/>
    <property type="match status" value="1"/>
</dbReference>
<feature type="domain" description="SUN" evidence="8">
    <location>
        <begin position="515"/>
        <end position="671"/>
    </location>
</feature>
<dbReference type="GO" id="GO:0005635">
    <property type="term" value="C:nuclear envelope"/>
    <property type="evidence" value="ECO:0007669"/>
    <property type="project" value="TreeGrafter"/>
</dbReference>
<dbReference type="STRING" id="1246581.A0A2H9TL41"/>
<reference evidence="9 10" key="1">
    <citation type="submission" date="2016-10" db="EMBL/GenBank/DDBJ databases">
        <title>The genome of Paramicrosporidium saccamoebae is the missing link in understanding Cryptomycota and Microsporidia evolution.</title>
        <authorList>
            <person name="Quandt C.A."/>
            <person name="Beaudet D."/>
            <person name="Corsaro D."/>
            <person name="Michel R."/>
            <person name="Corradi N."/>
            <person name="James T."/>
        </authorList>
    </citation>
    <scope>NUCLEOTIDE SEQUENCE [LARGE SCALE GENOMIC DNA]</scope>
    <source>
        <strain evidence="9 10">KSL3</strain>
    </source>
</reference>
<dbReference type="PROSITE" id="PS51469">
    <property type="entry name" value="SUN"/>
    <property type="match status" value="1"/>
</dbReference>
<evidence type="ECO:0000256" key="7">
    <source>
        <dbReference type="SAM" id="Phobius"/>
    </source>
</evidence>
<keyword evidence="2 7" id="KW-0812">Transmembrane</keyword>
<evidence type="ECO:0000313" key="9">
    <source>
        <dbReference type="EMBL" id="PJF18452.1"/>
    </source>
</evidence>
<keyword evidence="4 7" id="KW-0472">Membrane</keyword>
<evidence type="ECO:0000256" key="5">
    <source>
        <dbReference type="SAM" id="Coils"/>
    </source>
</evidence>
<dbReference type="Gene3D" id="2.60.120.260">
    <property type="entry name" value="Galactose-binding domain-like"/>
    <property type="match status" value="1"/>
</dbReference>
<proteinExistence type="predicted"/>
<protein>
    <recommendedName>
        <fullName evidence="8">SUN domain-containing protein</fullName>
    </recommendedName>
</protein>
<keyword evidence="5" id="KW-0175">Coiled coil</keyword>
<feature type="transmembrane region" description="Helical" evidence="7">
    <location>
        <begin position="182"/>
        <end position="200"/>
    </location>
</feature>
<feature type="coiled-coil region" evidence="5">
    <location>
        <begin position="318"/>
        <end position="352"/>
    </location>
</feature>
<feature type="region of interest" description="Disordered" evidence="6">
    <location>
        <begin position="1"/>
        <end position="94"/>
    </location>
</feature>
<evidence type="ECO:0000256" key="4">
    <source>
        <dbReference type="ARBA" id="ARBA00023136"/>
    </source>
</evidence>
<dbReference type="PANTHER" id="PTHR12911">
    <property type="entry name" value="SAD1/UNC-84-LIKE PROTEIN-RELATED"/>
    <property type="match status" value="1"/>
</dbReference>
<dbReference type="InterPro" id="IPR012919">
    <property type="entry name" value="SUN_dom"/>
</dbReference>
<evidence type="ECO:0000256" key="1">
    <source>
        <dbReference type="ARBA" id="ARBA00004370"/>
    </source>
</evidence>
<evidence type="ECO:0000256" key="3">
    <source>
        <dbReference type="ARBA" id="ARBA00022989"/>
    </source>
</evidence>
<name>A0A2H9TL41_9FUNG</name>
<accession>A0A2H9TL41</accession>
<dbReference type="InterPro" id="IPR045119">
    <property type="entry name" value="SUN1-5"/>
</dbReference>
<evidence type="ECO:0000313" key="10">
    <source>
        <dbReference type="Proteomes" id="UP000240830"/>
    </source>
</evidence>
<evidence type="ECO:0000256" key="2">
    <source>
        <dbReference type="ARBA" id="ARBA00022692"/>
    </source>
</evidence>
<keyword evidence="3 7" id="KW-1133">Transmembrane helix</keyword>
<dbReference type="EMBL" id="MTSL01000124">
    <property type="protein sequence ID" value="PJF18452.1"/>
    <property type="molecule type" value="Genomic_DNA"/>
</dbReference>
<gene>
    <name evidence="9" type="ORF">PSACC_01742</name>
</gene>
<sequence>MDDDVPVRRSLRVAGMTPLRPMSSIMHNEQNRGRSNSRTGTPRRTRDTSVPDSRMRQALNLPSDISSSDFLGDTPTGRFHRAAAPDNQRTVQAKRVAPTTTLMTATTTTAQVPTVKARKVTRQVSNVFLNQHEEEEEGMANIAVLSFTRIFGWLVSCCKASLIWLFSSTNIDSQKSRKSQTALLYISGFVGLSVVLYAMAQLDLRIARGVGSSIFSTPLKRSKPVDITPILQPKDVDSFNRNFSLLKERILSLELALNEAKAMAMGADELTRSTSEAVQTKLQFLIEKDFALETRLADINEKMLDLGASLTFPESNATKELESSLQEVKEKFQSTKNDMEQMKEQLSAAAVRHFIRDEIGEFLPETLLVRKGKDGSIIIDSALMQTLHEMFQTRQAGPTEDASSSSVNLKVVENMLNGKLSQIEHSLVNKDELMDLVSKRLAIELPKAAVLNGTSQDMISKLVDGKLSDVELRMKTRQLSRDEIAKLIQQELQKSQQDSIADGVGMADFALQTMGCRVVPSGTSPSFHKARGGIADFIIGTQGKPAKTALSPDNSLGNCWAFPGDSGTLTIALGEAIVPSHFSIDHVPSSLPVDRSSAPRKFQVFGMENLKDGPVMLGGFEYRLEGPAVQTFSSQYILSSPIRYVRLVVLSNHGKSDYTCLYRFRVHATSDMSTLLGDLQ</sequence>
<dbReference type="AlphaFoldDB" id="A0A2H9TL41"/>
<keyword evidence="10" id="KW-1185">Reference proteome</keyword>
<evidence type="ECO:0000256" key="6">
    <source>
        <dbReference type="SAM" id="MobiDB-lite"/>
    </source>
</evidence>
<comment type="caution">
    <text evidence="9">The sequence shown here is derived from an EMBL/GenBank/DDBJ whole genome shotgun (WGS) entry which is preliminary data.</text>
</comment>
<feature type="compositionally biased region" description="Basic and acidic residues" evidence="6">
    <location>
        <begin position="44"/>
        <end position="55"/>
    </location>
</feature>
<feature type="compositionally biased region" description="Polar residues" evidence="6">
    <location>
        <begin position="25"/>
        <end position="42"/>
    </location>
</feature>
<evidence type="ECO:0000259" key="8">
    <source>
        <dbReference type="PROSITE" id="PS51469"/>
    </source>
</evidence>